<dbReference type="PANTHER" id="PTHR43877:SF1">
    <property type="entry name" value="ACETYLTRANSFERASE"/>
    <property type="match status" value="1"/>
</dbReference>
<keyword evidence="1 4" id="KW-0808">Transferase</keyword>
<name>A0A5Q2QIA9_9GAMM</name>
<dbReference type="RefSeq" id="WP_153714269.1">
    <property type="nucleotide sequence ID" value="NZ_CP045871.1"/>
</dbReference>
<dbReference type="InterPro" id="IPR016181">
    <property type="entry name" value="Acyl_CoA_acyltransferase"/>
</dbReference>
<keyword evidence="5" id="KW-1185">Reference proteome</keyword>
<protein>
    <submittedName>
        <fullName evidence="4">GNAT family N-acetyltransferase</fullName>
    </submittedName>
</protein>
<reference evidence="4 5" key="1">
    <citation type="submission" date="2019-11" db="EMBL/GenBank/DDBJ databases">
        <authorList>
            <person name="Khan S.A."/>
            <person name="Jeon C.O."/>
            <person name="Chun B.H."/>
        </authorList>
    </citation>
    <scope>NUCLEOTIDE SEQUENCE [LARGE SCALE GENOMIC DNA]</scope>
    <source>
        <strain evidence="4 5">IMCC 1097</strain>
    </source>
</reference>
<keyword evidence="2" id="KW-0012">Acyltransferase</keyword>
<dbReference type="EMBL" id="CP045871">
    <property type="protein sequence ID" value="QGG80765.1"/>
    <property type="molecule type" value="Genomic_DNA"/>
</dbReference>
<dbReference type="Proteomes" id="UP000388235">
    <property type="component" value="Chromosome"/>
</dbReference>
<evidence type="ECO:0000259" key="3">
    <source>
        <dbReference type="Pfam" id="PF00583"/>
    </source>
</evidence>
<evidence type="ECO:0000313" key="4">
    <source>
        <dbReference type="EMBL" id="QGG80765.1"/>
    </source>
</evidence>
<dbReference type="PANTHER" id="PTHR43877">
    <property type="entry name" value="AMINOALKYLPHOSPHONATE N-ACETYLTRANSFERASE-RELATED-RELATED"/>
    <property type="match status" value="1"/>
</dbReference>
<proteinExistence type="predicted"/>
<evidence type="ECO:0000256" key="2">
    <source>
        <dbReference type="ARBA" id="ARBA00023315"/>
    </source>
</evidence>
<accession>A0A5Q2QIA9</accession>
<dbReference type="AlphaFoldDB" id="A0A5Q2QIA9"/>
<dbReference type="KEGG" id="llp:GH975_09365"/>
<dbReference type="InterPro" id="IPR000182">
    <property type="entry name" value="GNAT_dom"/>
</dbReference>
<sequence length="149" mass="17308">MASNLKIRPLRAADEPQWRDLFERYMRFYNTAPDDQAIESAFHGMLSADQALRCWVADINGNAVGLVHVILHPNTWSLMPDAYLEDLFTHPDYRRHGVGRALLQEVINTGHEEGWRKLYWNTAADNETAQSLYRKVAQQTSWVRFEVAY</sequence>
<dbReference type="OrthoDB" id="9805924at2"/>
<feature type="domain" description="N-acetyltransferase" evidence="3">
    <location>
        <begin position="19"/>
        <end position="135"/>
    </location>
</feature>
<dbReference type="Pfam" id="PF00583">
    <property type="entry name" value="Acetyltransf_1"/>
    <property type="match status" value="1"/>
</dbReference>
<dbReference type="CDD" id="cd04301">
    <property type="entry name" value="NAT_SF"/>
    <property type="match status" value="1"/>
</dbReference>
<dbReference type="InterPro" id="IPR050832">
    <property type="entry name" value="Bact_Acetyltransf"/>
</dbReference>
<dbReference type="SUPFAM" id="SSF55729">
    <property type="entry name" value="Acyl-CoA N-acyltransferases (Nat)"/>
    <property type="match status" value="1"/>
</dbReference>
<dbReference type="Gene3D" id="3.40.630.30">
    <property type="match status" value="1"/>
</dbReference>
<evidence type="ECO:0000313" key="5">
    <source>
        <dbReference type="Proteomes" id="UP000388235"/>
    </source>
</evidence>
<gene>
    <name evidence="4" type="ORF">GH975_09365</name>
</gene>
<dbReference type="GO" id="GO:0016747">
    <property type="term" value="F:acyltransferase activity, transferring groups other than amino-acyl groups"/>
    <property type="evidence" value="ECO:0007669"/>
    <property type="project" value="InterPro"/>
</dbReference>
<organism evidence="4 5">
    <name type="scientific">Litorivicinus lipolyticus</name>
    <dbReference type="NCBI Taxonomy" id="418701"/>
    <lineage>
        <taxon>Bacteria</taxon>
        <taxon>Pseudomonadati</taxon>
        <taxon>Pseudomonadota</taxon>
        <taxon>Gammaproteobacteria</taxon>
        <taxon>Oceanospirillales</taxon>
        <taxon>Litorivicinaceae</taxon>
        <taxon>Litorivicinus</taxon>
    </lineage>
</organism>
<evidence type="ECO:0000256" key="1">
    <source>
        <dbReference type="ARBA" id="ARBA00022679"/>
    </source>
</evidence>